<dbReference type="PANTHER" id="PTHR12931:SF3">
    <property type="entry name" value="UBIQUITIN THIOESTERASE OTUB2"/>
    <property type="match status" value="1"/>
</dbReference>
<keyword evidence="5" id="KW-0378">Hydrolase</keyword>
<sequence>MQVESEHTEKGFTGYAAGSGFYSAGGRGSENRSVFLTRKKVVDLGDVSVHAKDTGLEEARPDETTWENKSETSFDLISEKCDILSILRDHPENRIYQRKIQELSKRFTEIRKTKGDGNCFYRALGYSYLESLLGKSRDILRFKERVLQTPNDLLAAGFEEHKFRNFFNAFYSVVELVEKDGSVSSLLKVFNDQGTSDRIVQFLRLLTSAFIKNRADFFRHFIDEEMDIEDFCTHEVEPMAMECDHIQITALSQALNIALQVEYVDEMDTALNHHVFPEAATPSVYLLYKTSHYNILYAADKCELLLGHAVEPAT</sequence>
<evidence type="ECO:0000256" key="4">
    <source>
        <dbReference type="ARBA" id="ARBA00022786"/>
    </source>
</evidence>
<dbReference type="PROSITE" id="PS50802">
    <property type="entry name" value="OTU"/>
    <property type="match status" value="1"/>
</dbReference>
<dbReference type="CDD" id="cd22764">
    <property type="entry name" value="OTUB2"/>
    <property type="match status" value="1"/>
</dbReference>
<dbReference type="Pfam" id="PF10275">
    <property type="entry name" value="Peptidase_C65"/>
    <property type="match status" value="1"/>
</dbReference>
<accession>A0ABI7Z9D3</accession>
<feature type="domain" description="OTU" evidence="7">
    <location>
        <begin position="108"/>
        <end position="299"/>
    </location>
</feature>
<dbReference type="Gene3D" id="1.20.1300.20">
    <property type="entry name" value="Peptidase C65 Otubain, subdomain 2"/>
    <property type="match status" value="1"/>
</dbReference>
<evidence type="ECO:0000256" key="5">
    <source>
        <dbReference type="ARBA" id="ARBA00022801"/>
    </source>
</evidence>
<evidence type="ECO:0000256" key="3">
    <source>
        <dbReference type="ARBA" id="ARBA00022670"/>
    </source>
</evidence>
<name>A0ABI7Z9D3_FELCA</name>
<protein>
    <recommendedName>
        <fullName evidence="2">ubiquitinyl hydrolase 1</fullName>
        <ecNumber evidence="2">3.4.19.12</ecNumber>
    </recommendedName>
</protein>
<dbReference type="InterPro" id="IPR042467">
    <property type="entry name" value="Peptidase_C65_otubain_sub2"/>
</dbReference>
<gene>
    <name evidence="8" type="primary">OTUB2</name>
</gene>
<dbReference type="Proteomes" id="UP000823872">
    <property type="component" value="Chromosome B3"/>
</dbReference>
<comment type="catalytic activity">
    <reaction evidence="1">
        <text>Thiol-dependent hydrolysis of ester, thioester, amide, peptide and isopeptide bonds formed by the C-terminal Gly of ubiquitin (a 76-residue protein attached to proteins as an intracellular targeting signal).</text>
        <dbReference type="EC" id="3.4.19.12"/>
    </reaction>
</comment>
<evidence type="ECO:0000259" key="7">
    <source>
        <dbReference type="PROSITE" id="PS50802"/>
    </source>
</evidence>
<reference evidence="8" key="2">
    <citation type="submission" date="2025-08" db="UniProtKB">
        <authorList>
            <consortium name="Ensembl"/>
        </authorList>
    </citation>
    <scope>IDENTIFICATION</scope>
    <source>
        <strain evidence="8">breed Abyssinian</strain>
    </source>
</reference>
<reference evidence="8" key="3">
    <citation type="submission" date="2025-09" db="UniProtKB">
        <authorList>
            <consortium name="Ensembl"/>
        </authorList>
    </citation>
    <scope>IDENTIFICATION</scope>
    <source>
        <strain evidence="8">breed Abyssinian</strain>
    </source>
</reference>
<dbReference type="InterPro" id="IPR019400">
    <property type="entry name" value="Peptidase_C65_otubain"/>
</dbReference>
<organism evidence="8 9">
    <name type="scientific">Felis catus</name>
    <name type="common">Cat</name>
    <name type="synonym">Felis silvestris catus</name>
    <dbReference type="NCBI Taxonomy" id="9685"/>
    <lineage>
        <taxon>Eukaryota</taxon>
        <taxon>Metazoa</taxon>
        <taxon>Chordata</taxon>
        <taxon>Craniata</taxon>
        <taxon>Vertebrata</taxon>
        <taxon>Euteleostomi</taxon>
        <taxon>Mammalia</taxon>
        <taxon>Eutheria</taxon>
        <taxon>Laurasiatheria</taxon>
        <taxon>Carnivora</taxon>
        <taxon>Feliformia</taxon>
        <taxon>Felidae</taxon>
        <taxon>Felinae</taxon>
        <taxon>Felis</taxon>
    </lineage>
</organism>
<dbReference type="InterPro" id="IPR042468">
    <property type="entry name" value="Peptidase_C65_otubain_sub1"/>
</dbReference>
<dbReference type="GeneTree" id="ENSGT00390000006979"/>
<evidence type="ECO:0000256" key="2">
    <source>
        <dbReference type="ARBA" id="ARBA00012759"/>
    </source>
</evidence>
<dbReference type="Gene3D" id="3.30.200.60">
    <property type="entry name" value="Peptidase C65 Otubain, subdomain 1"/>
    <property type="match status" value="1"/>
</dbReference>
<dbReference type="PANTHER" id="PTHR12931">
    <property type="entry name" value="UBIQUITIN THIOLESTERASE PROTEIN OTUB"/>
    <property type="match status" value="1"/>
</dbReference>
<keyword evidence="9" id="KW-1185">Reference proteome</keyword>
<dbReference type="InterPro" id="IPR038765">
    <property type="entry name" value="Papain-like_cys_pep_sf"/>
</dbReference>
<dbReference type="EC" id="3.4.19.12" evidence="2"/>
<dbReference type="InterPro" id="IPR003323">
    <property type="entry name" value="OTU_dom"/>
</dbReference>
<evidence type="ECO:0000313" key="8">
    <source>
        <dbReference type="Ensembl" id="ENSFCTP00005043212.1"/>
    </source>
</evidence>
<dbReference type="SUPFAM" id="SSF54001">
    <property type="entry name" value="Cysteine proteinases"/>
    <property type="match status" value="1"/>
</dbReference>
<evidence type="ECO:0000256" key="6">
    <source>
        <dbReference type="ARBA" id="ARBA00022807"/>
    </source>
</evidence>
<keyword evidence="6" id="KW-0788">Thiol protease</keyword>
<keyword evidence="3" id="KW-0645">Protease</keyword>
<keyword evidence="4" id="KW-0833">Ubl conjugation pathway</keyword>
<evidence type="ECO:0000313" key="9">
    <source>
        <dbReference type="Proteomes" id="UP000823872"/>
    </source>
</evidence>
<dbReference type="Ensembl" id="ENSFCTT00005058844.1">
    <property type="protein sequence ID" value="ENSFCTP00005043212.1"/>
    <property type="gene ID" value="ENSFCTG00005020441.1"/>
</dbReference>
<evidence type="ECO:0000256" key="1">
    <source>
        <dbReference type="ARBA" id="ARBA00000707"/>
    </source>
</evidence>
<proteinExistence type="predicted"/>
<reference evidence="8 9" key="1">
    <citation type="submission" date="2021-02" db="EMBL/GenBank/DDBJ databases">
        <title>Safari Cat Assemblies.</title>
        <authorList>
            <person name="Bredemeyer K.R."/>
            <person name="Murphy W.J."/>
        </authorList>
    </citation>
    <scope>NUCLEOTIDE SEQUENCE [LARGE SCALE GENOMIC DNA]</scope>
</reference>